<accession>A0A502C8S7</accession>
<proteinExistence type="predicted"/>
<evidence type="ECO:0000313" key="1">
    <source>
        <dbReference type="EMBL" id="TPG08136.1"/>
    </source>
</evidence>
<evidence type="ECO:0008006" key="3">
    <source>
        <dbReference type="Google" id="ProtNLM"/>
    </source>
</evidence>
<protein>
    <recommendedName>
        <fullName evidence="3">Alkaline phosphatase family protein</fullName>
    </recommendedName>
</protein>
<comment type="caution">
    <text evidence="1">The sequence shown here is derived from an EMBL/GenBank/DDBJ whole genome shotgun (WGS) entry which is preliminary data.</text>
</comment>
<organism evidence="1 2">
    <name type="scientific">Sphingomonas oligophenolica</name>
    <dbReference type="NCBI Taxonomy" id="301154"/>
    <lineage>
        <taxon>Bacteria</taxon>
        <taxon>Pseudomonadati</taxon>
        <taxon>Pseudomonadota</taxon>
        <taxon>Alphaproteobacteria</taxon>
        <taxon>Sphingomonadales</taxon>
        <taxon>Sphingomonadaceae</taxon>
        <taxon>Sphingomonas</taxon>
    </lineage>
</organism>
<keyword evidence="2" id="KW-1185">Reference proteome</keyword>
<dbReference type="AlphaFoldDB" id="A0A502C8S7"/>
<dbReference type="Gene3D" id="3.40.720.10">
    <property type="entry name" value="Alkaline Phosphatase, subunit A"/>
    <property type="match status" value="1"/>
</dbReference>
<reference evidence="1 2" key="1">
    <citation type="journal article" date="2019" name="Environ. Microbiol.">
        <title>Species interactions and distinct microbial communities in high Arctic permafrost affected cryosols are associated with the CH4 and CO2 gas fluxes.</title>
        <authorList>
            <person name="Altshuler I."/>
            <person name="Hamel J."/>
            <person name="Turney S."/>
            <person name="Magnuson E."/>
            <person name="Levesque R."/>
            <person name="Greer C."/>
            <person name="Whyte L.G."/>
        </authorList>
    </citation>
    <scope>NUCLEOTIDE SEQUENCE [LARGE SCALE GENOMIC DNA]</scope>
    <source>
        <strain evidence="1 2">S5.1</strain>
    </source>
</reference>
<dbReference type="InterPro" id="IPR017850">
    <property type="entry name" value="Alkaline_phosphatase_core_sf"/>
</dbReference>
<gene>
    <name evidence="1" type="ORF">EAH84_14285</name>
</gene>
<evidence type="ECO:0000313" key="2">
    <source>
        <dbReference type="Proteomes" id="UP000318413"/>
    </source>
</evidence>
<dbReference type="Proteomes" id="UP000318413">
    <property type="component" value="Unassembled WGS sequence"/>
</dbReference>
<dbReference type="SUPFAM" id="SSF53649">
    <property type="entry name" value="Alkaline phosphatase-like"/>
    <property type="match status" value="1"/>
</dbReference>
<name>A0A502C8S7_9SPHN</name>
<sequence length="446" mass="49940">MHTLSLELNCVSVILLELNEVNFDFIQAYVAKGELPTFARLIARHGIQETESEDHYEELEPWIQWVSAHTGMTLAEHGVFRLGDIVDRPDINQIWEVLERQGVGVAAMSPMNAVNRCSRTDFFVPDPWTPTPATAPAAVLRLYGALVKAVNDNAEGELDGKSLFNLLAGVVIYARPINYFRYVALAVQAARGSKWVKAMFLDLLLVDVFMRVIKSSKPGFSSLFLNAAAHIQHHYMFNAEVYDGPNSNPDWYVDSETDPVFAVYALYDRIVRQIERAFPASRIMLATGLHQEPYSAPTYYWRLRDHAAFLSATGVPFERVEPRMSRDFLIYSRNAEQSIVAEEALARITTQKGEALFDVDNRGDTMFVTLVWPHDIGEEMVIYTDGTALGPLRPYVNFVAIKNGGHNGIGYFIDTGATSPAAGRFRLTEMPLKIAAACNAEWHPST</sequence>
<dbReference type="EMBL" id="RCZK01000017">
    <property type="protein sequence ID" value="TPG08136.1"/>
    <property type="molecule type" value="Genomic_DNA"/>
</dbReference>